<proteinExistence type="predicted"/>
<dbReference type="EMBL" id="JQ844261">
    <property type="protein sequence ID" value="AGS53935.1"/>
    <property type="molecule type" value="Genomic_DNA"/>
</dbReference>
<dbReference type="Pfam" id="PF14070">
    <property type="entry name" value="YjfB_motility"/>
    <property type="match status" value="1"/>
</dbReference>
<accession>A0A806KH29</accession>
<sequence>MSQTRLQEQAAVQVQSMAIDTIQGQSALLEKLLDSAQVITDPNLGRNVNVIA</sequence>
<organism evidence="1">
    <name type="scientific">uncultured bacterium contig00087</name>
    <dbReference type="NCBI Taxonomy" id="1181560"/>
    <lineage>
        <taxon>Bacteria</taxon>
        <taxon>environmental samples</taxon>
    </lineage>
</organism>
<dbReference type="AlphaFoldDB" id="A0A806KH29"/>
<protein>
    <recommendedName>
        <fullName evidence="2">Motility protein</fullName>
    </recommendedName>
</protein>
<evidence type="ECO:0008006" key="2">
    <source>
        <dbReference type="Google" id="ProtNLM"/>
    </source>
</evidence>
<evidence type="ECO:0000313" key="1">
    <source>
        <dbReference type="EMBL" id="AGS53935.1"/>
    </source>
</evidence>
<name>A0A806KH29_9BACT</name>
<reference evidence="1" key="1">
    <citation type="submission" date="2012-03" db="EMBL/GenBank/DDBJ databases">
        <title>Functional metagenomics reveals considerable lignocellulase gene clusters in the gut microbiome of a wood-feeding higher termite.</title>
        <authorList>
            <person name="Liu N."/>
        </authorList>
    </citation>
    <scope>NUCLEOTIDE SEQUENCE</scope>
</reference>
<dbReference type="InterPro" id="IPR025906">
    <property type="entry name" value="YjfB_motility"/>
</dbReference>